<sequence length="112" mass="12982">MELLVILASIGLLAFVLNQYVLPYNYLKKIDQQSINDDRYCVIDVRDYVSAHRSPFPSAENIPLSYLPRALKERFDCSKEIVLVSDDVRGARIAAKMMRKKKFKSIYYTRAC</sequence>
<keyword evidence="3" id="KW-1185">Reference proteome</keyword>
<dbReference type="Gene3D" id="3.40.250.10">
    <property type="entry name" value="Rhodanese-like domain"/>
    <property type="match status" value="1"/>
</dbReference>
<gene>
    <name evidence="2" type="ORF">N783_01790</name>
</gene>
<dbReference type="STRING" id="1385511.GCA_000425225_03675"/>
<feature type="domain" description="Rhodanese" evidence="1">
    <location>
        <begin position="36"/>
        <end position="107"/>
    </location>
</feature>
<evidence type="ECO:0000313" key="3">
    <source>
        <dbReference type="Proteomes" id="UP000030403"/>
    </source>
</evidence>
<comment type="caution">
    <text evidence="2">The sequence shown here is derived from an EMBL/GenBank/DDBJ whole genome shotgun (WGS) entry which is preliminary data.</text>
</comment>
<dbReference type="eggNOG" id="ENOG50344R7">
    <property type="taxonomic scope" value="Bacteria"/>
</dbReference>
<name>A0A0A5FUT8_9BACI</name>
<evidence type="ECO:0000259" key="1">
    <source>
        <dbReference type="PROSITE" id="PS50206"/>
    </source>
</evidence>
<dbReference type="Proteomes" id="UP000030403">
    <property type="component" value="Unassembled WGS sequence"/>
</dbReference>
<dbReference type="InterPro" id="IPR001763">
    <property type="entry name" value="Rhodanese-like_dom"/>
</dbReference>
<evidence type="ECO:0000313" key="2">
    <source>
        <dbReference type="EMBL" id="KGX83674.1"/>
    </source>
</evidence>
<dbReference type="Pfam" id="PF00581">
    <property type="entry name" value="Rhodanese"/>
    <property type="match status" value="1"/>
</dbReference>
<dbReference type="RefSeq" id="WP_231566645.1">
    <property type="nucleotide sequence ID" value="NZ_AVPF01000090.1"/>
</dbReference>
<accession>A0A0A5FUT8</accession>
<dbReference type="PROSITE" id="PS50206">
    <property type="entry name" value="RHODANESE_3"/>
    <property type="match status" value="1"/>
</dbReference>
<dbReference type="SUPFAM" id="SSF52821">
    <property type="entry name" value="Rhodanese/Cell cycle control phosphatase"/>
    <property type="match status" value="1"/>
</dbReference>
<proteinExistence type="predicted"/>
<dbReference type="InterPro" id="IPR036873">
    <property type="entry name" value="Rhodanese-like_dom_sf"/>
</dbReference>
<protein>
    <recommendedName>
        <fullName evidence="1">Rhodanese domain-containing protein</fullName>
    </recommendedName>
</protein>
<organism evidence="2 3">
    <name type="scientific">Pontibacillus marinus BH030004 = DSM 16465</name>
    <dbReference type="NCBI Taxonomy" id="1385511"/>
    <lineage>
        <taxon>Bacteria</taxon>
        <taxon>Bacillati</taxon>
        <taxon>Bacillota</taxon>
        <taxon>Bacilli</taxon>
        <taxon>Bacillales</taxon>
        <taxon>Bacillaceae</taxon>
        <taxon>Pontibacillus</taxon>
    </lineage>
</organism>
<dbReference type="CDD" id="cd00158">
    <property type="entry name" value="RHOD"/>
    <property type="match status" value="1"/>
</dbReference>
<dbReference type="EMBL" id="AVPF01000090">
    <property type="protein sequence ID" value="KGX83674.1"/>
    <property type="molecule type" value="Genomic_DNA"/>
</dbReference>
<dbReference type="AlphaFoldDB" id="A0A0A5FUT8"/>
<reference evidence="2 3" key="1">
    <citation type="submission" date="2013-08" db="EMBL/GenBank/DDBJ databases">
        <authorList>
            <person name="Huang J."/>
            <person name="Wang G."/>
        </authorList>
    </citation>
    <scope>NUCLEOTIDE SEQUENCE [LARGE SCALE GENOMIC DNA]</scope>
    <source>
        <strain evidence="2 3">BH030004</strain>
    </source>
</reference>